<evidence type="ECO:0000313" key="10">
    <source>
        <dbReference type="EMBL" id="CEQ42862.1"/>
    </source>
</evidence>
<dbReference type="InterPro" id="IPR025723">
    <property type="entry name" value="ArsA/GET3_ATPase-like"/>
</dbReference>
<accession>A0A0D6ERX0</accession>
<comment type="function">
    <text evidence="8">ATPase required for the post-translational delivery of tail-anchored (TA) proteins to the endoplasmic reticulum. Recognizes and selectively binds the transmembrane domain of TA proteins in the cytosol. This complex then targets to the endoplasmic reticulum by membrane-bound receptors, where the tail-anchored protein is released for insertion. This process is regulated by ATP binding and hydrolysis. ATP binding drives the homodimer towards the closed dimer state, facilitating recognition of newly synthesized TA membrane proteins. ATP hydrolysis is required for insertion. Subsequently, the homodimer reverts towards the open dimer state, lowering its affinity for the membrane-bound receptor, and returning it to the cytosol to initiate a new round of targeting.</text>
</comment>
<dbReference type="InterPro" id="IPR016300">
    <property type="entry name" value="ATPase_ArsA/GET3"/>
</dbReference>
<keyword evidence="6 8" id="KW-0256">Endoplasmic reticulum</keyword>
<feature type="domain" description="ArsA/GET3 Anion-transporting ATPase-like" evidence="9">
    <location>
        <begin position="30"/>
        <end position="269"/>
    </location>
</feature>
<keyword evidence="11" id="KW-1185">Reference proteome</keyword>
<sequence>MSTTAFVCAEPEGDSLPPNLQSLLDQESLKWIFVGGKGGVGKTTTSCSLAIQLAKVRESVLLISTDPAHNLSDAFSQKFGKEATPVHGFTNLSAMEIDPSASMQDMVESGALLCSPLSLSFPPLSGRRRADRGASKGEEGGMNGMMQDLAFAIPGIDEAMGFAEVMKHVKSMEFSVIVFDTAPTGHTLRFLSFPSVLEKALGKLSGLSGRFGPMLNQLDARTDAESGQIGSMMGGGLNTGEMFEKLESMRAVVTEVNAQFKNPVRISSRHLCFRLREHLPRDQALRPHHLCPRHESVLSPFSLPPFLPSSPALTTHPLHPVSEFLSLYETERLIQELTTYQIDVHAIVVNQLLFPEEGSQCKHCRVRWKQQQKYLKEAYELYGEDFHIVKMPLLSEEVRGTESLKKFSELLITPYKPGQAVL</sequence>
<evidence type="ECO:0000256" key="5">
    <source>
        <dbReference type="ARBA" id="ARBA00022801"/>
    </source>
</evidence>
<dbReference type="InterPro" id="IPR027542">
    <property type="entry name" value="ATPase_ArsA/GET3_euk"/>
</dbReference>
<evidence type="ECO:0000256" key="1">
    <source>
        <dbReference type="ARBA" id="ARBA00011040"/>
    </source>
</evidence>
<organism evidence="10 11">
    <name type="scientific">Sporidiobolus salmonicolor</name>
    <name type="common">Yeast-like fungus</name>
    <name type="synonym">Sporobolomyces salmonicolor</name>
    <dbReference type="NCBI Taxonomy" id="5005"/>
    <lineage>
        <taxon>Eukaryota</taxon>
        <taxon>Fungi</taxon>
        <taxon>Dikarya</taxon>
        <taxon>Basidiomycota</taxon>
        <taxon>Pucciniomycotina</taxon>
        <taxon>Microbotryomycetes</taxon>
        <taxon>Sporidiobolales</taxon>
        <taxon>Sporidiobolaceae</taxon>
        <taxon>Sporobolomyces</taxon>
    </lineage>
</organism>
<keyword evidence="8" id="KW-0862">Zinc</keyword>
<feature type="domain" description="ArsA/GET3 Anion-transporting ATPase-like" evidence="9">
    <location>
        <begin position="314"/>
        <end position="412"/>
    </location>
</feature>
<dbReference type="HAMAP" id="MF_03112">
    <property type="entry name" value="Asna1_Get3"/>
    <property type="match status" value="1"/>
</dbReference>
<protein>
    <submittedName>
        <fullName evidence="10">SPOSA6832_04736-mRNA-1:cds</fullName>
    </submittedName>
</protein>
<evidence type="ECO:0000256" key="7">
    <source>
        <dbReference type="ARBA" id="ARBA00022840"/>
    </source>
</evidence>
<keyword evidence="8" id="KW-0479">Metal-binding</keyword>
<dbReference type="PANTHER" id="PTHR10803:SF3">
    <property type="entry name" value="ATPASE GET3"/>
    <property type="match status" value="1"/>
</dbReference>
<dbReference type="GO" id="GO:0043529">
    <property type="term" value="C:GET complex"/>
    <property type="evidence" value="ECO:0007669"/>
    <property type="project" value="TreeGrafter"/>
</dbReference>
<evidence type="ECO:0000256" key="3">
    <source>
        <dbReference type="ARBA" id="ARBA00022490"/>
    </source>
</evidence>
<dbReference type="Proteomes" id="UP000243876">
    <property type="component" value="Unassembled WGS sequence"/>
</dbReference>
<dbReference type="Gene3D" id="3.40.50.300">
    <property type="entry name" value="P-loop containing nucleotide triphosphate hydrolases"/>
    <property type="match status" value="2"/>
</dbReference>
<dbReference type="GO" id="GO:0071816">
    <property type="term" value="P:tail-anchored membrane protein insertion into ER membrane"/>
    <property type="evidence" value="ECO:0007669"/>
    <property type="project" value="TreeGrafter"/>
</dbReference>
<feature type="active site" evidence="8">
    <location>
        <position position="66"/>
    </location>
</feature>
<keyword evidence="4 8" id="KW-0547">Nucleotide-binding</keyword>
<dbReference type="CDD" id="cd02035">
    <property type="entry name" value="ArsA"/>
    <property type="match status" value="1"/>
</dbReference>
<dbReference type="NCBIfam" id="TIGR00345">
    <property type="entry name" value="GET3_arsA_TRC40"/>
    <property type="match status" value="1"/>
</dbReference>
<evidence type="ECO:0000256" key="8">
    <source>
        <dbReference type="HAMAP-Rule" id="MF_03112"/>
    </source>
</evidence>
<dbReference type="InterPro" id="IPR027417">
    <property type="entry name" value="P-loop_NTPase"/>
</dbReference>
<feature type="binding site" evidence="8">
    <location>
        <position position="364"/>
    </location>
    <ligand>
        <name>Zn(2+)</name>
        <dbReference type="ChEBI" id="CHEBI:29105"/>
        <note>ligand shared between dimeric partners</note>
    </ligand>
</feature>
<evidence type="ECO:0000256" key="2">
    <source>
        <dbReference type="ARBA" id="ARBA00022448"/>
    </source>
</evidence>
<evidence type="ECO:0000256" key="4">
    <source>
        <dbReference type="ARBA" id="ARBA00022741"/>
    </source>
</evidence>
<dbReference type="GO" id="GO:0016887">
    <property type="term" value="F:ATP hydrolysis activity"/>
    <property type="evidence" value="ECO:0007669"/>
    <property type="project" value="InterPro"/>
</dbReference>
<keyword evidence="5 8" id="KW-0378">Hydrolase</keyword>
<comment type="similarity">
    <text evidence="1 8">Belongs to the arsA ATPase family.</text>
</comment>
<keyword evidence="7 8" id="KW-0067">ATP-binding</keyword>
<dbReference type="PANTHER" id="PTHR10803">
    <property type="entry name" value="ARSENICAL PUMP-DRIVING ATPASE ARSENITE-TRANSLOCATING ATPASE"/>
    <property type="match status" value="1"/>
</dbReference>
<feature type="binding site" evidence="8">
    <location>
        <position position="361"/>
    </location>
    <ligand>
        <name>Zn(2+)</name>
        <dbReference type="ChEBI" id="CHEBI:29105"/>
        <note>ligand shared between dimeric partners</note>
    </ligand>
</feature>
<dbReference type="GO" id="GO:0005524">
    <property type="term" value="F:ATP binding"/>
    <property type="evidence" value="ECO:0007669"/>
    <property type="project" value="UniProtKB-UniRule"/>
</dbReference>
<keyword evidence="2 8" id="KW-0813">Transport</keyword>
<dbReference type="OrthoDB" id="1770at2759"/>
<comment type="subcellular location">
    <subcellularLocation>
        <location evidence="8">Cytoplasm</location>
    </subcellularLocation>
    <subcellularLocation>
        <location evidence="8">Endoplasmic reticulum</location>
    </subcellularLocation>
</comment>
<dbReference type="Pfam" id="PF02374">
    <property type="entry name" value="ArsA_ATPase"/>
    <property type="match status" value="2"/>
</dbReference>
<dbReference type="GO" id="GO:0046872">
    <property type="term" value="F:metal ion binding"/>
    <property type="evidence" value="ECO:0007669"/>
    <property type="project" value="UniProtKB-KW"/>
</dbReference>
<dbReference type="SUPFAM" id="SSF52540">
    <property type="entry name" value="P-loop containing nucleoside triphosphate hydrolases"/>
    <property type="match status" value="1"/>
</dbReference>
<evidence type="ECO:0000259" key="9">
    <source>
        <dbReference type="Pfam" id="PF02374"/>
    </source>
</evidence>
<feature type="binding site" evidence="8">
    <location>
        <position position="323"/>
    </location>
    <ligand>
        <name>ATP</name>
        <dbReference type="ChEBI" id="CHEBI:30616"/>
    </ligand>
</feature>
<reference evidence="11" key="1">
    <citation type="submission" date="2015-02" db="EMBL/GenBank/DDBJ databases">
        <authorList>
            <person name="Gon?alves P."/>
        </authorList>
    </citation>
    <scope>NUCLEOTIDE SEQUENCE [LARGE SCALE GENOMIC DNA]</scope>
</reference>
<gene>
    <name evidence="10" type="primary">SPOSA6832_04736</name>
</gene>
<feature type="binding site" evidence="8">
    <location>
        <position position="350"/>
    </location>
    <ligand>
        <name>ATP</name>
        <dbReference type="ChEBI" id="CHEBI:30616"/>
    </ligand>
</feature>
<evidence type="ECO:0000256" key="6">
    <source>
        <dbReference type="ARBA" id="ARBA00022824"/>
    </source>
</evidence>
<keyword evidence="3 8" id="KW-0963">Cytoplasm</keyword>
<dbReference type="AlphaFoldDB" id="A0A0D6ERX0"/>
<feature type="binding site" evidence="8">
    <location>
        <begin position="37"/>
        <end position="44"/>
    </location>
    <ligand>
        <name>ATP</name>
        <dbReference type="ChEBI" id="CHEBI:30616"/>
    </ligand>
</feature>
<dbReference type="EMBL" id="CENE01000038">
    <property type="protein sequence ID" value="CEQ42862.1"/>
    <property type="molecule type" value="Genomic_DNA"/>
</dbReference>
<evidence type="ECO:0000313" key="11">
    <source>
        <dbReference type="Proteomes" id="UP000243876"/>
    </source>
</evidence>
<comment type="subunit">
    <text evidence="8">Homodimer.</text>
</comment>
<proteinExistence type="inferred from homology"/>
<name>A0A0D6ERX0_SPOSA</name>